<dbReference type="Pfam" id="PF00617">
    <property type="entry name" value="RasGEF"/>
    <property type="match status" value="1"/>
</dbReference>
<dbReference type="SMART" id="SM00147">
    <property type="entry name" value="RasGEF"/>
    <property type="match status" value="1"/>
</dbReference>
<dbReference type="PANTHER" id="PTHR23113:SF99">
    <property type="entry name" value="RASGEF DOMAIN-CONTAINING PROTEIN"/>
    <property type="match status" value="1"/>
</dbReference>
<comment type="caution">
    <text evidence="4">The sequence shown here is derived from an EMBL/GenBank/DDBJ whole genome shotgun (WGS) entry which is preliminary data.</text>
</comment>
<proteinExistence type="predicted"/>
<name>A0AAV6VAV9_9ARAC</name>
<dbReference type="InterPro" id="IPR023578">
    <property type="entry name" value="Ras_GEF_dom_sf"/>
</dbReference>
<dbReference type="PANTHER" id="PTHR23113">
    <property type="entry name" value="GUANINE NUCLEOTIDE EXCHANGE FACTOR"/>
    <property type="match status" value="1"/>
</dbReference>
<evidence type="ECO:0000256" key="1">
    <source>
        <dbReference type="ARBA" id="ARBA00022658"/>
    </source>
</evidence>
<reference evidence="4 5" key="1">
    <citation type="journal article" date="2022" name="Nat. Ecol. Evol.">
        <title>A masculinizing supergene underlies an exaggerated male reproductive morph in a spider.</title>
        <authorList>
            <person name="Hendrickx F."/>
            <person name="De Corte Z."/>
            <person name="Sonet G."/>
            <person name="Van Belleghem S.M."/>
            <person name="Kostlbacher S."/>
            <person name="Vangestel C."/>
        </authorList>
    </citation>
    <scope>NUCLEOTIDE SEQUENCE [LARGE SCALE GENOMIC DNA]</scope>
    <source>
        <strain evidence="4">W744_W776</strain>
    </source>
</reference>
<evidence type="ECO:0000313" key="4">
    <source>
        <dbReference type="EMBL" id="KAG8193827.1"/>
    </source>
</evidence>
<sequence>MKAIKSLFMKERSPEKELDNVKFWAPEVELKENKLFNQNVPKFLRQSVAKIAKHITEVSWDIFKKIEYKDIIEWRNSEIFKEMHQLYVKINLWTIDMILSGKTTKIRSKILQHFLNIVQTLLKFCNINAAHAIISALQTETIQRLSDSWTKMSKANQELFFEFDALFPNHEENLVLLNQLMEEMQAKGRIFIPFMALLIRDDMILKHMENGENPLNVKRIWLIWNNFRKVQLVQTADDLPKKSAKRYWEMSDKKMKLLQETSAPIIRGRVLEASFKLYRNLADPDYEY</sequence>
<accession>A0AAV6VAV9</accession>
<dbReference type="EMBL" id="JAFNEN010000114">
    <property type="protein sequence ID" value="KAG8193827.1"/>
    <property type="molecule type" value="Genomic_DNA"/>
</dbReference>
<gene>
    <name evidence="4" type="ORF">JTE90_029561</name>
</gene>
<feature type="domain" description="Ras-GEF" evidence="3">
    <location>
        <begin position="47"/>
        <end position="276"/>
    </location>
</feature>
<dbReference type="InterPro" id="IPR036964">
    <property type="entry name" value="RASGEF_cat_dom_sf"/>
</dbReference>
<dbReference type="SUPFAM" id="SSF48366">
    <property type="entry name" value="Ras GEF"/>
    <property type="match status" value="1"/>
</dbReference>
<keyword evidence="1 2" id="KW-0344">Guanine-nucleotide releasing factor</keyword>
<dbReference type="GO" id="GO:0007264">
    <property type="term" value="P:small GTPase-mediated signal transduction"/>
    <property type="evidence" value="ECO:0007669"/>
    <property type="project" value="InterPro"/>
</dbReference>
<evidence type="ECO:0000256" key="2">
    <source>
        <dbReference type="PROSITE-ProRule" id="PRU00168"/>
    </source>
</evidence>
<keyword evidence="5" id="KW-1185">Reference proteome</keyword>
<dbReference type="Proteomes" id="UP000827092">
    <property type="component" value="Unassembled WGS sequence"/>
</dbReference>
<protein>
    <recommendedName>
        <fullName evidence="3">Ras-GEF domain-containing protein</fullName>
    </recommendedName>
</protein>
<dbReference type="InterPro" id="IPR001895">
    <property type="entry name" value="RASGEF_cat_dom"/>
</dbReference>
<evidence type="ECO:0000259" key="3">
    <source>
        <dbReference type="PROSITE" id="PS50009"/>
    </source>
</evidence>
<dbReference type="PROSITE" id="PS50009">
    <property type="entry name" value="RASGEF_CAT"/>
    <property type="match status" value="1"/>
</dbReference>
<dbReference type="InterPro" id="IPR008937">
    <property type="entry name" value="Ras-like_GEF"/>
</dbReference>
<organism evidence="4 5">
    <name type="scientific">Oedothorax gibbosus</name>
    <dbReference type="NCBI Taxonomy" id="931172"/>
    <lineage>
        <taxon>Eukaryota</taxon>
        <taxon>Metazoa</taxon>
        <taxon>Ecdysozoa</taxon>
        <taxon>Arthropoda</taxon>
        <taxon>Chelicerata</taxon>
        <taxon>Arachnida</taxon>
        <taxon>Araneae</taxon>
        <taxon>Araneomorphae</taxon>
        <taxon>Entelegynae</taxon>
        <taxon>Araneoidea</taxon>
        <taxon>Linyphiidae</taxon>
        <taxon>Erigoninae</taxon>
        <taxon>Oedothorax</taxon>
    </lineage>
</organism>
<dbReference type="Gene3D" id="1.10.840.10">
    <property type="entry name" value="Ras guanine-nucleotide exchange factors catalytic domain"/>
    <property type="match status" value="1"/>
</dbReference>
<evidence type="ECO:0000313" key="5">
    <source>
        <dbReference type="Proteomes" id="UP000827092"/>
    </source>
</evidence>
<dbReference type="AlphaFoldDB" id="A0AAV6VAV9"/>
<dbReference type="GO" id="GO:0005085">
    <property type="term" value="F:guanyl-nucleotide exchange factor activity"/>
    <property type="evidence" value="ECO:0007669"/>
    <property type="project" value="UniProtKB-KW"/>
</dbReference>